<dbReference type="PANTHER" id="PTHR43298:SF2">
    <property type="entry name" value="FMN_FAD EXPORTER YEEO-RELATED"/>
    <property type="match status" value="1"/>
</dbReference>
<feature type="transmembrane region" description="Helical" evidence="10">
    <location>
        <begin position="222"/>
        <end position="242"/>
    </location>
</feature>
<dbReference type="InterPro" id="IPR002528">
    <property type="entry name" value="MATE_fam"/>
</dbReference>
<comment type="caution">
    <text evidence="11">The sequence shown here is derived from an EMBL/GenBank/DDBJ whole genome shotgun (WGS) entry which is preliminary data.</text>
</comment>
<evidence type="ECO:0000256" key="5">
    <source>
        <dbReference type="ARBA" id="ARBA00022692"/>
    </source>
</evidence>
<evidence type="ECO:0000256" key="10">
    <source>
        <dbReference type="SAM" id="Phobius"/>
    </source>
</evidence>
<keyword evidence="5 10" id="KW-0812">Transmembrane</keyword>
<evidence type="ECO:0000256" key="2">
    <source>
        <dbReference type="ARBA" id="ARBA00022448"/>
    </source>
</evidence>
<dbReference type="NCBIfam" id="TIGR00797">
    <property type="entry name" value="matE"/>
    <property type="match status" value="1"/>
</dbReference>
<name>A0A9D9ELD7_9BACT</name>
<keyword evidence="6 10" id="KW-1133">Transmembrane helix</keyword>
<dbReference type="InterPro" id="IPR050222">
    <property type="entry name" value="MATE_MdtK"/>
</dbReference>
<evidence type="ECO:0000256" key="6">
    <source>
        <dbReference type="ARBA" id="ARBA00022989"/>
    </source>
</evidence>
<evidence type="ECO:0000313" key="11">
    <source>
        <dbReference type="EMBL" id="MBO8447294.1"/>
    </source>
</evidence>
<evidence type="ECO:0000313" key="12">
    <source>
        <dbReference type="Proteomes" id="UP000823637"/>
    </source>
</evidence>
<keyword evidence="3" id="KW-0050">Antiport</keyword>
<gene>
    <name evidence="11" type="ORF">IAC32_06075</name>
</gene>
<protein>
    <recommendedName>
        <fullName evidence="9">Multidrug-efflux transporter</fullName>
    </recommendedName>
</protein>
<dbReference type="GO" id="GO:0006811">
    <property type="term" value="P:monoatomic ion transport"/>
    <property type="evidence" value="ECO:0007669"/>
    <property type="project" value="UniProtKB-KW"/>
</dbReference>
<dbReference type="GO" id="GO:0042910">
    <property type="term" value="F:xenobiotic transmembrane transporter activity"/>
    <property type="evidence" value="ECO:0007669"/>
    <property type="project" value="InterPro"/>
</dbReference>
<accession>A0A9D9ELD7</accession>
<feature type="transmembrane region" description="Helical" evidence="10">
    <location>
        <begin position="182"/>
        <end position="202"/>
    </location>
</feature>
<feature type="transmembrane region" description="Helical" evidence="10">
    <location>
        <begin position="62"/>
        <end position="89"/>
    </location>
</feature>
<comment type="subcellular location">
    <subcellularLocation>
        <location evidence="1">Cell membrane</location>
        <topology evidence="1">Multi-pass membrane protein</topology>
    </subcellularLocation>
</comment>
<feature type="transmembrane region" description="Helical" evidence="10">
    <location>
        <begin position="446"/>
        <end position="466"/>
    </location>
</feature>
<organism evidence="11 12">
    <name type="scientific">Candidatus Enterocola intestinipullorum</name>
    <dbReference type="NCBI Taxonomy" id="2840783"/>
    <lineage>
        <taxon>Bacteria</taxon>
        <taxon>Pseudomonadati</taxon>
        <taxon>Bacteroidota</taxon>
        <taxon>Bacteroidia</taxon>
        <taxon>Bacteroidales</taxon>
        <taxon>Candidatus Enterocola</taxon>
    </lineage>
</organism>
<dbReference type="PIRSF" id="PIRSF006603">
    <property type="entry name" value="DinF"/>
    <property type="match status" value="1"/>
</dbReference>
<feature type="transmembrane region" description="Helical" evidence="10">
    <location>
        <begin position="29"/>
        <end position="50"/>
    </location>
</feature>
<evidence type="ECO:0000256" key="3">
    <source>
        <dbReference type="ARBA" id="ARBA00022449"/>
    </source>
</evidence>
<feature type="transmembrane region" description="Helical" evidence="10">
    <location>
        <begin position="110"/>
        <end position="136"/>
    </location>
</feature>
<keyword evidence="7" id="KW-0406">Ion transport</keyword>
<dbReference type="PANTHER" id="PTHR43298">
    <property type="entry name" value="MULTIDRUG RESISTANCE PROTEIN NORM-RELATED"/>
    <property type="match status" value="1"/>
</dbReference>
<dbReference type="GO" id="GO:0005886">
    <property type="term" value="C:plasma membrane"/>
    <property type="evidence" value="ECO:0007669"/>
    <property type="project" value="UniProtKB-SubCell"/>
</dbReference>
<proteinExistence type="predicted"/>
<evidence type="ECO:0000256" key="7">
    <source>
        <dbReference type="ARBA" id="ARBA00023065"/>
    </source>
</evidence>
<evidence type="ECO:0000256" key="9">
    <source>
        <dbReference type="ARBA" id="ARBA00031636"/>
    </source>
</evidence>
<dbReference type="Pfam" id="PF01554">
    <property type="entry name" value="MatE"/>
    <property type="match status" value="2"/>
</dbReference>
<evidence type="ECO:0000256" key="8">
    <source>
        <dbReference type="ARBA" id="ARBA00023136"/>
    </source>
</evidence>
<sequence>MNIDKNKTDYLLSLIRGGKPMTASQQAALVLRLSGPAVMAQLSSIIMQYIDATMVGSLGANASASIGLVSTTTWLFGGLISAVSVGFSVQVAHSIGAGDFVKARAILRQSLISAGVFGMVAAVIGIAISGHLPYWLGGDAAICADSSAYFLIYASFLPLFQMYVLSGGMLRSSGNMRIPSILSILMCLLDVVFNFFLIFPSREINMFGASFTMPGAGLGVEGAAWGTGLAELVVAVFLLAYLCTRSKDLKLVGERGSFMPTAKTLRNALKISLPMGIERAVMCGAQIMSTVIVAPLGIVAIAANSFAITAESLCYMPGYGVADAATTLVGQSYGAGRKDLTERFATITVSLGMAVMGLMGVVLYFGAPYIMSTLTPVEEILTLGAEVLRIEAFAEPMFAAAIVCYGVFVGMGNTLVPSLMNFFSMWAVRLTLAASLAPMMGLRGVWLAMCIELCFRGVIFLIRLVMVLRKERYGNPGN</sequence>
<dbReference type="InterPro" id="IPR048279">
    <property type="entry name" value="MdtK-like"/>
</dbReference>
<reference evidence="11" key="1">
    <citation type="submission" date="2020-10" db="EMBL/GenBank/DDBJ databases">
        <authorList>
            <person name="Gilroy R."/>
        </authorList>
    </citation>
    <scope>NUCLEOTIDE SEQUENCE</scope>
    <source>
        <strain evidence="11">D3-1215</strain>
    </source>
</reference>
<evidence type="ECO:0000256" key="4">
    <source>
        <dbReference type="ARBA" id="ARBA00022475"/>
    </source>
</evidence>
<evidence type="ECO:0000256" key="1">
    <source>
        <dbReference type="ARBA" id="ARBA00004651"/>
    </source>
</evidence>
<feature type="transmembrane region" description="Helical" evidence="10">
    <location>
        <begin position="344"/>
        <end position="367"/>
    </location>
</feature>
<dbReference type="EMBL" id="JADIMR010000090">
    <property type="protein sequence ID" value="MBO8447294.1"/>
    <property type="molecule type" value="Genomic_DNA"/>
</dbReference>
<feature type="transmembrane region" description="Helical" evidence="10">
    <location>
        <begin position="397"/>
        <end position="416"/>
    </location>
</feature>
<dbReference type="CDD" id="cd13137">
    <property type="entry name" value="MATE_NorM_like"/>
    <property type="match status" value="1"/>
</dbReference>
<dbReference type="GO" id="GO:0015297">
    <property type="term" value="F:antiporter activity"/>
    <property type="evidence" value="ECO:0007669"/>
    <property type="project" value="UniProtKB-KW"/>
</dbReference>
<reference evidence="11" key="2">
    <citation type="journal article" date="2021" name="PeerJ">
        <title>Extensive microbial diversity within the chicken gut microbiome revealed by metagenomics and culture.</title>
        <authorList>
            <person name="Gilroy R."/>
            <person name="Ravi A."/>
            <person name="Getino M."/>
            <person name="Pursley I."/>
            <person name="Horton D.L."/>
            <person name="Alikhan N.F."/>
            <person name="Baker D."/>
            <person name="Gharbi K."/>
            <person name="Hall N."/>
            <person name="Watson M."/>
            <person name="Adriaenssens E.M."/>
            <person name="Foster-Nyarko E."/>
            <person name="Jarju S."/>
            <person name="Secka A."/>
            <person name="Antonio M."/>
            <person name="Oren A."/>
            <person name="Chaudhuri R.R."/>
            <person name="La Ragione R."/>
            <person name="Hildebrand F."/>
            <person name="Pallen M.J."/>
        </authorList>
    </citation>
    <scope>NUCLEOTIDE SEQUENCE</scope>
    <source>
        <strain evidence="11">D3-1215</strain>
    </source>
</reference>
<keyword evidence="2" id="KW-0813">Transport</keyword>
<dbReference type="AlphaFoldDB" id="A0A9D9ELD7"/>
<keyword evidence="8 10" id="KW-0472">Membrane</keyword>
<dbReference type="Proteomes" id="UP000823637">
    <property type="component" value="Unassembled WGS sequence"/>
</dbReference>
<keyword evidence="4" id="KW-1003">Cell membrane</keyword>
<feature type="transmembrane region" description="Helical" evidence="10">
    <location>
        <begin position="148"/>
        <end position="170"/>
    </location>
</feature>